<dbReference type="PANTHER" id="PTHR12835:SF5">
    <property type="entry name" value="BIOTIN--PROTEIN LIGASE"/>
    <property type="match status" value="1"/>
</dbReference>
<reference evidence="9" key="1">
    <citation type="submission" date="2023-09" db="EMBL/GenBank/DDBJ databases">
        <authorList>
            <person name="Li S."/>
            <person name="Li X."/>
            <person name="Zhang C."/>
            <person name="Zhao Z."/>
        </authorList>
    </citation>
    <scope>NUCLEOTIDE SEQUENCE [LARGE SCALE GENOMIC DNA]</scope>
    <source>
        <strain evidence="9">SQ345</strain>
    </source>
</reference>
<dbReference type="InterPro" id="IPR036388">
    <property type="entry name" value="WH-like_DNA-bd_sf"/>
</dbReference>
<dbReference type="Gene3D" id="2.30.30.100">
    <property type="match status" value="1"/>
</dbReference>
<name>A0ABY9TKN0_9GAMM</name>
<evidence type="ECO:0000256" key="6">
    <source>
        <dbReference type="HAMAP-Rule" id="MF_00978"/>
    </source>
</evidence>
<dbReference type="InterPro" id="IPR013196">
    <property type="entry name" value="HTH_11"/>
</dbReference>
<dbReference type="HAMAP" id="MF_00978">
    <property type="entry name" value="Bifunct_BirA"/>
    <property type="match status" value="1"/>
</dbReference>
<organism evidence="8 9">
    <name type="scientific">Thalassotalea nanhaiensis</name>
    <dbReference type="NCBI Taxonomy" id="3065648"/>
    <lineage>
        <taxon>Bacteria</taxon>
        <taxon>Pseudomonadati</taxon>
        <taxon>Pseudomonadota</taxon>
        <taxon>Gammaproteobacteria</taxon>
        <taxon>Alteromonadales</taxon>
        <taxon>Colwelliaceae</taxon>
        <taxon>Thalassotalea</taxon>
    </lineage>
</organism>
<keyword evidence="2 6" id="KW-0547">Nucleotide-binding</keyword>
<sequence>MAKVVREELIRQLADGQFISGQHLAEQLNVSRTAISKHVKVLTEMGLDIFSVQGKGYKLAQSITLLDSQKITNELTNLNRKNLIEVHSIIDSTNSYLMRRLPNNVTHGQTCVSEFQSAGRGRRGKEWISPFGSHLYLSMYWYLEQGMSAAMGISLVVGIAVSDVLQQEYELEVQLKWPNDIYVNGKKLAGILVELEGQSIGPGNCVIGLGLNINMPKQSADQIDQPWTDLSTELNHDVDRNMLSAQLIAKISERLEQHHQFGLAPMLDDWQRQDFFYNKQVKLLTGNKETRGICKGINSSGALLLEVNGKQQPIYGGEVSLRGV</sequence>
<dbReference type="Gene3D" id="1.10.10.10">
    <property type="entry name" value="Winged helix-like DNA-binding domain superfamily/Winged helix DNA-binding domain"/>
    <property type="match status" value="1"/>
</dbReference>
<proteinExistence type="inferred from homology"/>
<feature type="binding site" evidence="6">
    <location>
        <position position="187"/>
    </location>
    <ligand>
        <name>biotin</name>
        <dbReference type="ChEBI" id="CHEBI:57586"/>
    </ligand>
</feature>
<dbReference type="CDD" id="cd16442">
    <property type="entry name" value="BPL"/>
    <property type="match status" value="1"/>
</dbReference>
<feature type="binding site" evidence="6">
    <location>
        <position position="116"/>
    </location>
    <ligand>
        <name>biotin</name>
        <dbReference type="ChEBI" id="CHEBI:57586"/>
    </ligand>
</feature>
<keyword evidence="6" id="KW-0678">Repressor</keyword>
<evidence type="ECO:0000256" key="1">
    <source>
        <dbReference type="ARBA" id="ARBA00022598"/>
    </source>
</evidence>
<dbReference type="NCBIfam" id="NF008847">
    <property type="entry name" value="PRK11886.1-2"/>
    <property type="match status" value="1"/>
</dbReference>
<comment type="similarity">
    <text evidence="6">Belongs to the biotin--protein ligase family.</text>
</comment>
<dbReference type="GO" id="GO:0004077">
    <property type="term" value="F:biotin--[biotin carboxyl-carrier protein] ligase activity"/>
    <property type="evidence" value="ECO:0007669"/>
    <property type="project" value="UniProtKB-EC"/>
</dbReference>
<dbReference type="InterPro" id="IPR030855">
    <property type="entry name" value="Bifunct_BirA"/>
</dbReference>
<accession>A0ABY9TKN0</accession>
<evidence type="ECO:0000313" key="8">
    <source>
        <dbReference type="EMBL" id="WNC68991.1"/>
    </source>
</evidence>
<evidence type="ECO:0000256" key="4">
    <source>
        <dbReference type="ARBA" id="ARBA00023267"/>
    </source>
</evidence>
<keyword evidence="3 6" id="KW-0067">ATP-binding</keyword>
<dbReference type="SUPFAM" id="SSF46785">
    <property type="entry name" value="Winged helix' DNA-binding domain"/>
    <property type="match status" value="1"/>
</dbReference>
<evidence type="ECO:0000256" key="3">
    <source>
        <dbReference type="ARBA" id="ARBA00022840"/>
    </source>
</evidence>
<dbReference type="SUPFAM" id="SSF55681">
    <property type="entry name" value="Class II aaRS and biotin synthetases"/>
    <property type="match status" value="1"/>
</dbReference>
<gene>
    <name evidence="6 8" type="primary">birA</name>
    <name evidence="8" type="ORF">RI845_02265</name>
</gene>
<dbReference type="EMBL" id="CP134146">
    <property type="protein sequence ID" value="WNC68991.1"/>
    <property type="molecule type" value="Genomic_DNA"/>
</dbReference>
<protein>
    <recommendedName>
        <fullName evidence="6">Bifunctional ligase/repressor BirA</fullName>
    </recommendedName>
    <alternativeName>
        <fullName evidence="6">Biotin operon repressor</fullName>
    </alternativeName>
    <alternativeName>
        <fullName evidence="6">Biotin--[acetyl-CoA-carboxylase] ligase</fullName>
        <ecNumber evidence="6">6.3.4.15</ecNumber>
    </alternativeName>
    <alternativeName>
        <fullName evidence="6">Biotin--protein ligase</fullName>
    </alternativeName>
    <alternativeName>
        <fullName evidence="6">Biotin-[acetyl-CoA carboxylase] synthetase</fullName>
    </alternativeName>
</protein>
<dbReference type="Pfam" id="PF08279">
    <property type="entry name" value="HTH_11"/>
    <property type="match status" value="1"/>
</dbReference>
<dbReference type="InterPro" id="IPR008988">
    <property type="entry name" value="Transcriptional_repressor_C"/>
</dbReference>
<dbReference type="EC" id="6.3.4.15" evidence="6"/>
<keyword evidence="6" id="KW-0238">DNA-binding</keyword>
<evidence type="ECO:0000259" key="7">
    <source>
        <dbReference type="PROSITE" id="PS51733"/>
    </source>
</evidence>
<comment type="catalytic activity">
    <reaction evidence="5 6">
        <text>biotin + L-lysyl-[protein] + ATP = N(6)-biotinyl-L-lysyl-[protein] + AMP + diphosphate + H(+)</text>
        <dbReference type="Rhea" id="RHEA:11756"/>
        <dbReference type="Rhea" id="RHEA-COMP:9752"/>
        <dbReference type="Rhea" id="RHEA-COMP:10505"/>
        <dbReference type="ChEBI" id="CHEBI:15378"/>
        <dbReference type="ChEBI" id="CHEBI:29969"/>
        <dbReference type="ChEBI" id="CHEBI:30616"/>
        <dbReference type="ChEBI" id="CHEBI:33019"/>
        <dbReference type="ChEBI" id="CHEBI:57586"/>
        <dbReference type="ChEBI" id="CHEBI:83144"/>
        <dbReference type="ChEBI" id="CHEBI:456215"/>
        <dbReference type="EC" id="6.3.4.15"/>
    </reaction>
</comment>
<keyword evidence="9" id="KW-1185">Reference proteome</keyword>
<evidence type="ECO:0000256" key="5">
    <source>
        <dbReference type="ARBA" id="ARBA00047846"/>
    </source>
</evidence>
<dbReference type="Pfam" id="PF03099">
    <property type="entry name" value="BPL_LplA_LipB"/>
    <property type="match status" value="1"/>
</dbReference>
<evidence type="ECO:0000256" key="2">
    <source>
        <dbReference type="ARBA" id="ARBA00022741"/>
    </source>
</evidence>
<evidence type="ECO:0000313" key="9">
    <source>
        <dbReference type="Proteomes" id="UP001248581"/>
    </source>
</evidence>
<dbReference type="RefSeq" id="WP_348388144.1">
    <property type="nucleotide sequence ID" value="NZ_CP134146.1"/>
</dbReference>
<dbReference type="InterPro" id="IPR004143">
    <property type="entry name" value="BPL_LPL_catalytic"/>
</dbReference>
<dbReference type="Proteomes" id="UP001248581">
    <property type="component" value="Chromosome"/>
</dbReference>
<dbReference type="Pfam" id="PF02237">
    <property type="entry name" value="BPL_C"/>
    <property type="match status" value="1"/>
</dbReference>
<dbReference type="InterPro" id="IPR036390">
    <property type="entry name" value="WH_DNA-bd_sf"/>
</dbReference>
<dbReference type="NCBIfam" id="TIGR00121">
    <property type="entry name" value="birA_ligase"/>
    <property type="match status" value="1"/>
</dbReference>
<feature type="DNA-binding region" description="H-T-H motif" evidence="6">
    <location>
        <begin position="21"/>
        <end position="40"/>
    </location>
</feature>
<keyword evidence="1 6" id="KW-0436">Ligase</keyword>
<dbReference type="SUPFAM" id="SSF50037">
    <property type="entry name" value="C-terminal domain of transcriptional repressors"/>
    <property type="match status" value="1"/>
</dbReference>
<feature type="binding site" evidence="6">
    <location>
        <begin position="120"/>
        <end position="122"/>
    </location>
    <ligand>
        <name>biotin</name>
        <dbReference type="ChEBI" id="CHEBI:57586"/>
    </ligand>
</feature>
<keyword evidence="6" id="KW-0804">Transcription</keyword>
<keyword evidence="6" id="KW-0805">Transcription regulation</keyword>
<dbReference type="InterPro" id="IPR045864">
    <property type="entry name" value="aa-tRNA-synth_II/BPL/LPL"/>
</dbReference>
<feature type="domain" description="BPL/LPL catalytic" evidence="7">
    <location>
        <begin position="69"/>
        <end position="259"/>
    </location>
</feature>
<feature type="binding site" evidence="6">
    <location>
        <begin position="92"/>
        <end position="94"/>
    </location>
    <ligand>
        <name>biotin</name>
        <dbReference type="ChEBI" id="CHEBI:57586"/>
    </ligand>
</feature>
<keyword evidence="4 6" id="KW-0092">Biotin</keyword>
<comment type="function">
    <text evidence="6">Acts both as a biotin--[acetyl-CoA-carboxylase] ligase and a biotin-operon repressor. In the presence of ATP, BirA activates biotin to form the BirA-biotinyl-5'-adenylate (BirA-bio-5'-AMP or holoBirA) complex. HoloBirA can either transfer the biotinyl moiety to the biotin carboxyl carrier protein (BCCP) subunit of acetyl-CoA carboxylase, or bind to the biotin operator site and inhibit transcription of the operon.</text>
</comment>
<dbReference type="Gene3D" id="3.30.930.10">
    <property type="entry name" value="Bira Bifunctional Protein, Domain 2"/>
    <property type="match status" value="1"/>
</dbReference>
<dbReference type="PROSITE" id="PS51733">
    <property type="entry name" value="BPL_LPL_CATALYTIC"/>
    <property type="match status" value="1"/>
</dbReference>
<dbReference type="PANTHER" id="PTHR12835">
    <property type="entry name" value="BIOTIN PROTEIN LIGASE"/>
    <property type="match status" value="1"/>
</dbReference>
<dbReference type="InterPro" id="IPR004408">
    <property type="entry name" value="Biotin_CoA_COase_ligase"/>
</dbReference>
<dbReference type="InterPro" id="IPR003142">
    <property type="entry name" value="BPL_C"/>
</dbReference>